<protein>
    <submittedName>
        <fullName evidence="1">Uncharacterized protein</fullName>
    </submittedName>
</protein>
<dbReference type="AlphaFoldDB" id="A0A409VKC3"/>
<dbReference type="InterPro" id="IPR032675">
    <property type="entry name" value="LRR_dom_sf"/>
</dbReference>
<keyword evidence="2" id="KW-1185">Reference proteome</keyword>
<dbReference type="Gene3D" id="3.80.10.10">
    <property type="entry name" value="Ribonuclease Inhibitor"/>
    <property type="match status" value="1"/>
</dbReference>
<name>A0A409VKC3_9AGAR</name>
<dbReference type="SUPFAM" id="SSF52047">
    <property type="entry name" value="RNI-like"/>
    <property type="match status" value="1"/>
</dbReference>
<reference evidence="1 2" key="1">
    <citation type="journal article" date="2018" name="Evol. Lett.">
        <title>Horizontal gene cluster transfer increased hallucinogenic mushroom diversity.</title>
        <authorList>
            <person name="Reynolds H.T."/>
            <person name="Vijayakumar V."/>
            <person name="Gluck-Thaler E."/>
            <person name="Korotkin H.B."/>
            <person name="Matheny P.B."/>
            <person name="Slot J.C."/>
        </authorList>
    </citation>
    <scope>NUCLEOTIDE SEQUENCE [LARGE SCALE GENOMIC DNA]</scope>
    <source>
        <strain evidence="1 2">SRW20</strain>
    </source>
</reference>
<gene>
    <name evidence="1" type="ORF">CVT26_009557</name>
</gene>
<dbReference type="InParanoid" id="A0A409VKC3"/>
<accession>A0A409VKC3</accession>
<dbReference type="EMBL" id="NHYE01005624">
    <property type="protein sequence ID" value="PPQ66700.1"/>
    <property type="molecule type" value="Genomic_DNA"/>
</dbReference>
<organism evidence="1 2">
    <name type="scientific">Gymnopilus dilepis</name>
    <dbReference type="NCBI Taxonomy" id="231916"/>
    <lineage>
        <taxon>Eukaryota</taxon>
        <taxon>Fungi</taxon>
        <taxon>Dikarya</taxon>
        <taxon>Basidiomycota</taxon>
        <taxon>Agaricomycotina</taxon>
        <taxon>Agaricomycetes</taxon>
        <taxon>Agaricomycetidae</taxon>
        <taxon>Agaricales</taxon>
        <taxon>Agaricineae</taxon>
        <taxon>Hymenogastraceae</taxon>
        <taxon>Gymnopilus</taxon>
    </lineage>
</organism>
<comment type="caution">
    <text evidence="1">The sequence shown here is derived from an EMBL/GenBank/DDBJ whole genome shotgun (WGS) entry which is preliminary data.</text>
</comment>
<sequence>MDLRLRMARHTLGKHIRKLSKHQDLPPAAIDRLPAEVLEQVFKVAVPFHISKECNTAVLRLCWVSLRWRRIARQFPFLWASLRIMVPQFADPKSDQRRIRFWQMIDEWIERSAGLRLFLALENSPGCDYGWLVCAACQQLYQRVFKKYFSRIQHLEGVTRHLFTQFSSEPYPMVELQSLVFNVISVKAGRKTWSSLSSFTPNLAQLSLHDTISQPYSLASLPPLRNLTHLSTRIYGYKAWIEHFRLCPRLQEAVIYYCHISPFQMQPDSFDKGPVSLLKLTSLTVIFANDGTGVDLGMFYCMNMPLLMTLRLGSFHLRGFIIPAGRPPPMILDHVKTVQRLSLIFDNLSRPEFHEVLLNLPDLEILDIQDCIDIEQVLSDLRIADEEYSYMPFLPRLRTIILDIRQVVEIDFKVLQAHLDGFLTRRRKNKVDEGCSLHIKFYFSGPALKAFRTFRYGMKFELQGFSHEFLFWDQDVGWSGGRWKYRLDAEEGRWVEGIR</sequence>
<dbReference type="Proteomes" id="UP000284706">
    <property type="component" value="Unassembled WGS sequence"/>
</dbReference>
<evidence type="ECO:0000313" key="1">
    <source>
        <dbReference type="EMBL" id="PPQ66700.1"/>
    </source>
</evidence>
<proteinExistence type="predicted"/>
<evidence type="ECO:0000313" key="2">
    <source>
        <dbReference type="Proteomes" id="UP000284706"/>
    </source>
</evidence>
<dbReference type="OrthoDB" id="2865328at2759"/>